<feature type="signal peptide" evidence="2">
    <location>
        <begin position="1"/>
        <end position="19"/>
    </location>
</feature>
<reference evidence="3 4" key="1">
    <citation type="submission" date="2020-08" db="EMBL/GenBank/DDBJ databases">
        <title>Genomic Encyclopedia of Type Strains, Phase IV (KMG-IV): sequencing the most valuable type-strain genomes for metagenomic binning, comparative biology and taxonomic classification.</title>
        <authorList>
            <person name="Goeker M."/>
        </authorList>
    </citation>
    <scope>NUCLEOTIDE SEQUENCE [LARGE SCALE GENOMIC DNA]</scope>
    <source>
        <strain evidence="3 4">DSM 4731</strain>
    </source>
</reference>
<keyword evidence="2" id="KW-0732">Signal</keyword>
<feature type="compositionally biased region" description="Basic and acidic residues" evidence="1">
    <location>
        <begin position="163"/>
        <end position="172"/>
    </location>
</feature>
<comment type="caution">
    <text evidence="3">The sequence shown here is derived from an EMBL/GenBank/DDBJ whole genome shotgun (WGS) entry which is preliminary data.</text>
</comment>
<proteinExistence type="predicted"/>
<organism evidence="3 4">
    <name type="scientific">Brevundimonas aurantiaca</name>
    <dbReference type="NCBI Taxonomy" id="74316"/>
    <lineage>
        <taxon>Bacteria</taxon>
        <taxon>Pseudomonadati</taxon>
        <taxon>Pseudomonadota</taxon>
        <taxon>Alphaproteobacteria</taxon>
        <taxon>Caulobacterales</taxon>
        <taxon>Caulobacteraceae</taxon>
        <taxon>Brevundimonas</taxon>
    </lineage>
</organism>
<gene>
    <name evidence="3" type="ORF">GGQ93_001386</name>
</gene>
<dbReference type="RefSeq" id="WP_183215936.1">
    <property type="nucleotide sequence ID" value="NZ_CAJFZW010000005.1"/>
</dbReference>
<protein>
    <recommendedName>
        <fullName evidence="5">Lipoprotein</fullName>
    </recommendedName>
</protein>
<dbReference type="PROSITE" id="PS51257">
    <property type="entry name" value="PROKAR_LIPOPROTEIN"/>
    <property type="match status" value="1"/>
</dbReference>
<dbReference type="Proteomes" id="UP000527324">
    <property type="component" value="Unassembled WGS sequence"/>
</dbReference>
<feature type="chain" id="PRO_5030829657" description="Lipoprotein" evidence="2">
    <location>
        <begin position="20"/>
        <end position="180"/>
    </location>
</feature>
<evidence type="ECO:0000313" key="4">
    <source>
        <dbReference type="Proteomes" id="UP000527324"/>
    </source>
</evidence>
<dbReference type="EMBL" id="JACHOQ010000002">
    <property type="protein sequence ID" value="MBB5739684.1"/>
    <property type="molecule type" value="Genomic_DNA"/>
</dbReference>
<dbReference type="AlphaFoldDB" id="A0A7W9C654"/>
<evidence type="ECO:0008006" key="5">
    <source>
        <dbReference type="Google" id="ProtNLM"/>
    </source>
</evidence>
<name>A0A7W9C654_9CAUL</name>
<evidence type="ECO:0000256" key="1">
    <source>
        <dbReference type="SAM" id="MobiDB-lite"/>
    </source>
</evidence>
<evidence type="ECO:0000313" key="3">
    <source>
        <dbReference type="EMBL" id="MBB5739684.1"/>
    </source>
</evidence>
<evidence type="ECO:0000256" key="2">
    <source>
        <dbReference type="SAM" id="SignalP"/>
    </source>
</evidence>
<feature type="region of interest" description="Disordered" evidence="1">
    <location>
        <begin position="147"/>
        <end position="180"/>
    </location>
</feature>
<keyword evidence="4" id="KW-1185">Reference proteome</keyword>
<sequence length="180" mass="19382">MRLALFPLLALGSLLGACGENDVNPPDQPAAPLRTAEAMQAVEPPGPSSLASRGPRSFVGVWAGDLAWCARPQGDRRPLTITPQRFEGYENRCDIAHIDETPHGYVATLNCTAEGQVATERVHMAAAGDVMNLTYIDRDMTTVKLLRCPGSPRAPDPANPLEKMLKPDKDQDQAAARQSP</sequence>
<dbReference type="GeneID" id="88838382"/>
<accession>A0A7W9C654</accession>